<evidence type="ECO:0000256" key="11">
    <source>
        <dbReference type="SAM" id="MobiDB-lite"/>
    </source>
</evidence>
<feature type="domain" description="EGF-like" evidence="13">
    <location>
        <begin position="1612"/>
        <end position="1649"/>
    </location>
</feature>
<evidence type="ECO:0000256" key="8">
    <source>
        <dbReference type="ARBA" id="ARBA00023180"/>
    </source>
</evidence>
<comment type="caution">
    <text evidence="9">Lacks conserved residue(s) required for the propagation of feature annotation.</text>
</comment>
<dbReference type="Proteomes" id="UP000030758">
    <property type="component" value="Unassembled WGS sequence"/>
</dbReference>
<dbReference type="SMART" id="SM00179">
    <property type="entry name" value="EGF_CA"/>
    <property type="match status" value="7"/>
</dbReference>
<evidence type="ECO:0000256" key="4">
    <source>
        <dbReference type="ARBA" id="ARBA00022737"/>
    </source>
</evidence>
<feature type="disulfide bond" evidence="9">
    <location>
        <begin position="937"/>
        <end position="946"/>
    </location>
</feature>
<dbReference type="PROSITE" id="PS50026">
    <property type="entry name" value="EGF_3"/>
    <property type="match status" value="10"/>
</dbReference>
<keyword evidence="12" id="KW-0472">Membrane</keyword>
<keyword evidence="8" id="KW-0325">Glycoprotein</keyword>
<keyword evidence="12" id="KW-1133">Transmembrane helix</keyword>
<keyword evidence="2" id="KW-0479">Metal-binding</keyword>
<dbReference type="SMART" id="SM00181">
    <property type="entry name" value="EGF"/>
    <property type="match status" value="13"/>
</dbReference>
<dbReference type="Gene3D" id="2.10.25.10">
    <property type="entry name" value="Laminin"/>
    <property type="match status" value="7"/>
</dbReference>
<feature type="transmembrane region" description="Helical" evidence="12">
    <location>
        <begin position="989"/>
        <end position="1009"/>
    </location>
</feature>
<feature type="region of interest" description="Disordered" evidence="11">
    <location>
        <begin position="1675"/>
        <end position="1716"/>
    </location>
</feature>
<feature type="compositionally biased region" description="Polar residues" evidence="11">
    <location>
        <begin position="1692"/>
        <end position="1705"/>
    </location>
</feature>
<feature type="domain" description="EGF-like" evidence="13">
    <location>
        <begin position="949"/>
        <end position="986"/>
    </location>
</feature>
<accession>A0A085MSS4</accession>
<evidence type="ECO:0000256" key="2">
    <source>
        <dbReference type="ARBA" id="ARBA00022723"/>
    </source>
</evidence>
<feature type="disulfide bond" evidence="9">
    <location>
        <begin position="918"/>
        <end position="935"/>
    </location>
</feature>
<dbReference type="PROSITE" id="PS50865">
    <property type="entry name" value="ZF_MYND_2"/>
    <property type="match status" value="1"/>
</dbReference>
<dbReference type="InterPro" id="IPR002893">
    <property type="entry name" value="Znf_MYND"/>
</dbReference>
<dbReference type="InterPro" id="IPR000742">
    <property type="entry name" value="EGF"/>
</dbReference>
<dbReference type="GO" id="GO:0005509">
    <property type="term" value="F:calcium ion binding"/>
    <property type="evidence" value="ECO:0007669"/>
    <property type="project" value="InterPro"/>
</dbReference>
<dbReference type="FunFam" id="2.10.25.10:FF:000012">
    <property type="entry name" value="Delta-like protein"/>
    <property type="match status" value="2"/>
</dbReference>
<sequence>MPTIAEEWPWAYAVHNSCRKDYCHYCLRRCGYALECSSCEFAVYCNDHCQAKAWETHRPECIFITRCPDSVPCGMVRLFSRIVVKLNNGGENEGSWFKTDYSSYERRLFKNLMSHQTRLFLESKRIREFAECCYALRSFMHSENIPFSSGLMEIFGKIVVNAFSILNDDLNPIGIGVYLNLSQLDHACDAENVVMFDGARALLNCLNPDHVDTNSDLRTHTISYDSVICETESRRRTLQSRYYFTCRCRRCLDLDLDAIATSSKCTDPDCNGHVLLDVETGGGKCDGCSKTVDDLWPSVNLMLRVEKQNDALEERVPEEMNILSWRFIRSYFLLTLLLFSSAALFALNISLTALFSRNEKYYSTAAELLRQEANLLHPYNVHLIRTKFFLAHAAMELSRYDEALDLYQQLLPCLKFYVHANHPTIAVNKIGVGNLLKRKKKWIEAKQNFTEVMKLTDLLLISICSALTFHYGRPAECEERWEPYGWITISYLTSCVTFVPNDQIDHCAQEASKQQLIYGQKYTVECIDKYCDDNFPAGYFWSWIPDEPQEKFLLDTFVHEWSETMHGAAFICTTSADNNTHADPCVTIRSNRSVTIQGNDPTTYDSCNATREVPDASDYKRRSCAMLSSHFFQKDVDKHYVCLTLDAQRSLLQFTTTHYCNKAPYRYFTCGHEGEFPCERIRTLACNFNKDLKHCVSYYYTKAPPDREKYQRCQFDYGPRCNCSCSNNYSQWTSWSSTCKPSSRMRIAPFLQPNGQLEPVNCSFENMGECCVQTEINPSSELEDCTNYIYGTNISFVKYNCSEPFGTRIVDEKGHFKCQCTGGYEGMFCENPPSICLSKPCKNGGACSSDGDRYLCNCMPGFKGFQCEETYETCDKGQKCENGGKCTKSQETYACNCTSNYTGVHCEYEVQYCENDTCLPNGKCQNVTTLRTYRCHCGKSHTGRRCEYAVEYCKPESCSGHGICYNLSPGNIKCLCYIGYGGPFCGLNLYVLGAPFCLCAVFLIALLLLRRCRKKHAMMTKTTKATRSRRLSADGPRRKSSGKPLQEVAKKPPSHDYVLPTFTEDSNAGKTPGKAAAALILKTWASHWNAHCRTMGSASILTFQWPHAREAEIEVMKLADLLFISIYNALILDYGSALECPATWGPHGWTTLKYLTSCVTLVPLSKVAHCEPETASNSFLHGQKYLTECIDKYCDDNFPAGYFWTWIPNEAEETTALSSTSVDWKGVLHGANYICMKPADNDKNRFPCVTERSNRSLRIQGNDPRAYEGCYGLKSLRNSYSPMKRSCHELYLFFLRTDLNKQYVCVVLRGEHNRLYFSHSYFCDRLRYDFFSCGHEGVFPCERIRTLGCNFNKDLKHCVSYYYAKAPPDREKYQRCQFDYGSRCNCSCSNNYSQWTSWSGTCKPSSRMRIAPFLQPNGQLEPVNCSFENMGECCVQTELNPSAELEDCTNYIYGTNISLVKYNCSEPFGTRIVDEKGHFKCQCTGGYEGIFCENPPSICLSKPCKNGGACSSDGDRYLCNCMPGFKGFECEEPYETCDKGHSCQNKGVCRRSRGRYICNCVSGYTGVYCEYETGYCGSDTCLPNGECQNITTIGTFRCHCKTPYQGRRCEYAVEYCKADSCSGHGYCRNLTSGKTKCVCYTGYVGEFCDFNLYVVVLPVCICGAVLGGLPMLQKRHRKKSMPRRKSLRSPHSPRSSDGQSKSATRSKPAEEERKKAAKHDYVLPVFSVESVAHTYSGKATGALILSAYAPHWNCELEKRTFYFQWPHVREAEVKAIRMSSELGSIWMDDIQIFDKLCHLSPAVVEHCSHDNPKEKFRMGQKYWTECIDKYCDDNFPFGYYWTWMPDQAEEKRVIHSIRHGWGEILHGASLICTTSGDDTNRHPCVTERSNRSLSIQGNKPEVYDGCYGIPRTDDSYDFHIRSCRGCRSFFLRDDVDKHYVCLILSRSPDRLHFTFAHHCTAMTHTFASCGHEGVFPCDRNRTLGCNFNKDLKHCVSYYYTKAPPDRENTCKPSSRMRIAPFLQANDQLEPVNCSFENMGECCVQTEVNPSAELEDCTDYVYGTNISLVKYNCSEPFGTRIVDEKGHFKCQCTGGYEGMFCENPPPICLSKPCKNGGTCSSDGRYHLCDCLPGFKRFECHQSFQTCDKGQKCENGGECMKSQESYTFANVSRPTQESTANMNLSIVKAIIARRMVNVRTSLPSARLGATATRPTQVVVASMLRHIPVTAVAYCKPNSCGGHVICQNLTSGKTKCVCYTGYVGEFCHFSLYATVLPGCIGAAVLGALLILRKRRRKDGAATKSAMTRRRSTLLSLSFNVPAKLTAASKTPQERKKKPTGADYVLPVFNASSSTRTSSGKAKVTLIIRISTRLLICCECCRIERSYGDLSSWDKQEIKTSNDTMLAFLRLSFYESAPTVCSSCIAMVRVDFAEEGLLIK</sequence>
<feature type="domain" description="EGF-like" evidence="13">
    <location>
        <begin position="1533"/>
        <end position="1570"/>
    </location>
</feature>
<feature type="domain" description="EGF-like" evidence="13">
    <location>
        <begin position="832"/>
        <end position="868"/>
    </location>
</feature>
<feature type="compositionally biased region" description="Basic and acidic residues" evidence="11">
    <location>
        <begin position="1707"/>
        <end position="1716"/>
    </location>
</feature>
<keyword evidence="6" id="KW-0862">Zinc</keyword>
<dbReference type="InterPro" id="IPR011990">
    <property type="entry name" value="TPR-like_helical_dom_sf"/>
</dbReference>
<protein>
    <recommendedName>
        <fullName evidence="16">EGF-like domain protein</fullName>
    </recommendedName>
</protein>
<dbReference type="InterPro" id="IPR001881">
    <property type="entry name" value="EGF-like_Ca-bd_dom"/>
</dbReference>
<feature type="compositionally biased region" description="Basic residues" evidence="11">
    <location>
        <begin position="1020"/>
        <end position="1030"/>
    </location>
</feature>
<evidence type="ECO:0000256" key="7">
    <source>
        <dbReference type="ARBA" id="ARBA00023157"/>
    </source>
</evidence>
<proteinExistence type="predicted"/>
<feature type="disulfide bond" evidence="9">
    <location>
        <begin position="976"/>
        <end position="985"/>
    </location>
</feature>
<evidence type="ECO:0008006" key="16">
    <source>
        <dbReference type="Google" id="ProtNLM"/>
    </source>
</evidence>
<organism evidence="15">
    <name type="scientific">Trichuris suis</name>
    <name type="common">pig whipworm</name>
    <dbReference type="NCBI Taxonomy" id="68888"/>
    <lineage>
        <taxon>Eukaryota</taxon>
        <taxon>Metazoa</taxon>
        <taxon>Ecdysozoa</taxon>
        <taxon>Nematoda</taxon>
        <taxon>Enoplea</taxon>
        <taxon>Dorylaimia</taxon>
        <taxon>Trichinellida</taxon>
        <taxon>Trichuridae</taxon>
        <taxon>Trichuris</taxon>
    </lineage>
</organism>
<dbReference type="SUPFAM" id="SSF57196">
    <property type="entry name" value="EGF/Laminin"/>
    <property type="match status" value="7"/>
</dbReference>
<dbReference type="EMBL" id="KL367680">
    <property type="protein sequence ID" value="KFD60270.1"/>
    <property type="molecule type" value="Genomic_DNA"/>
</dbReference>
<feature type="disulfide bond" evidence="9">
    <location>
        <begin position="858"/>
        <end position="867"/>
    </location>
</feature>
<feature type="domain" description="MYND-type" evidence="14">
    <location>
        <begin position="23"/>
        <end position="61"/>
    </location>
</feature>
<evidence type="ECO:0000259" key="14">
    <source>
        <dbReference type="PROSITE" id="PS50865"/>
    </source>
</evidence>
<keyword evidence="3" id="KW-0732">Signal</keyword>
<feature type="disulfide bond" evidence="9">
    <location>
        <begin position="2255"/>
        <end position="2264"/>
    </location>
</feature>
<feature type="disulfide bond" evidence="9">
    <location>
        <begin position="2129"/>
        <end position="2138"/>
    </location>
</feature>
<feature type="domain" description="EGF-like" evidence="13">
    <location>
        <begin position="2103"/>
        <end position="2139"/>
    </location>
</feature>
<keyword evidence="4" id="KW-0677">Repeat</keyword>
<dbReference type="Gene3D" id="6.10.140.2220">
    <property type="match status" value="1"/>
</dbReference>
<feature type="transmembrane region" description="Helical" evidence="12">
    <location>
        <begin position="331"/>
        <end position="355"/>
    </location>
</feature>
<dbReference type="Gene3D" id="1.25.40.10">
    <property type="entry name" value="Tetratricopeptide repeat domain"/>
    <property type="match status" value="1"/>
</dbReference>
<feature type="transmembrane region" description="Helical" evidence="12">
    <location>
        <begin position="2266"/>
        <end position="2288"/>
    </location>
</feature>
<feature type="compositionally biased region" description="Basic residues" evidence="11">
    <location>
        <begin position="1675"/>
        <end position="1688"/>
    </location>
</feature>
<feature type="disulfide bond" evidence="9">
    <location>
        <begin position="1600"/>
        <end position="1609"/>
    </location>
</feature>
<dbReference type="SUPFAM" id="SSF48452">
    <property type="entry name" value="TPR-like"/>
    <property type="match status" value="1"/>
</dbReference>
<evidence type="ECO:0000313" key="15">
    <source>
        <dbReference type="EMBL" id="KFD60270.1"/>
    </source>
</evidence>
<name>A0A085MSS4_9BILA</name>
<feature type="disulfide bond" evidence="9">
    <location>
        <begin position="1639"/>
        <end position="1648"/>
    </location>
</feature>
<feature type="domain" description="EGF-like" evidence="13">
    <location>
        <begin position="870"/>
        <end position="907"/>
    </location>
</feature>
<dbReference type="InterPro" id="IPR046341">
    <property type="entry name" value="SET_dom_sf"/>
</dbReference>
<reference evidence="15" key="1">
    <citation type="journal article" date="2014" name="Nat. Genet.">
        <title>Genome and transcriptome of the porcine whipworm Trichuris suis.</title>
        <authorList>
            <person name="Jex A.R."/>
            <person name="Nejsum P."/>
            <person name="Schwarz E.M."/>
            <person name="Hu L."/>
            <person name="Young N.D."/>
            <person name="Hall R.S."/>
            <person name="Korhonen P.K."/>
            <person name="Liao S."/>
            <person name="Thamsborg S."/>
            <person name="Xia J."/>
            <person name="Xu P."/>
            <person name="Wang S."/>
            <person name="Scheerlinck J.P."/>
            <person name="Hofmann A."/>
            <person name="Sternberg P.W."/>
            <person name="Wang J."/>
            <person name="Gasser R.B."/>
        </authorList>
    </citation>
    <scope>NUCLEOTIDE SEQUENCE [LARGE SCALE GENOMIC DNA]</scope>
    <source>
        <strain evidence="15">DCEP-RM93F</strain>
    </source>
</reference>
<dbReference type="CDD" id="cd00054">
    <property type="entry name" value="EGF_CA"/>
    <property type="match status" value="4"/>
</dbReference>
<gene>
    <name evidence="15" type="ORF">M514_07666</name>
</gene>
<feature type="region of interest" description="Disordered" evidence="11">
    <location>
        <begin position="1020"/>
        <end position="1053"/>
    </location>
</feature>
<evidence type="ECO:0000256" key="5">
    <source>
        <dbReference type="ARBA" id="ARBA00022771"/>
    </source>
</evidence>
<dbReference type="GO" id="GO:0008270">
    <property type="term" value="F:zinc ion binding"/>
    <property type="evidence" value="ECO:0007669"/>
    <property type="project" value="UniProtKB-KW"/>
</dbReference>
<feature type="domain" description="EGF-like" evidence="13">
    <location>
        <begin position="2228"/>
        <end position="2265"/>
    </location>
</feature>
<evidence type="ECO:0000256" key="3">
    <source>
        <dbReference type="ARBA" id="ARBA00022729"/>
    </source>
</evidence>
<feature type="domain" description="EGF-like" evidence="13">
    <location>
        <begin position="1572"/>
        <end position="1610"/>
    </location>
</feature>
<evidence type="ECO:0000256" key="12">
    <source>
        <dbReference type="SAM" id="Phobius"/>
    </source>
</evidence>
<feature type="disulfide bond" evidence="9">
    <location>
        <begin position="897"/>
        <end position="906"/>
    </location>
</feature>
<keyword evidence="7 9" id="KW-1015">Disulfide bond</keyword>
<dbReference type="PANTHER" id="PTHR12916:SF4">
    <property type="entry name" value="UNINFLATABLE, ISOFORM C"/>
    <property type="match status" value="1"/>
</dbReference>
<dbReference type="Gene3D" id="1.10.220.160">
    <property type="match status" value="1"/>
</dbReference>
<dbReference type="GO" id="GO:0045597">
    <property type="term" value="P:positive regulation of cell differentiation"/>
    <property type="evidence" value="ECO:0007669"/>
    <property type="project" value="UniProtKB-ARBA"/>
</dbReference>
<feature type="domain" description="EGF-like" evidence="13">
    <location>
        <begin position="1495"/>
        <end position="1531"/>
    </location>
</feature>
<dbReference type="PROSITE" id="PS00022">
    <property type="entry name" value="EGF_1"/>
    <property type="match status" value="12"/>
</dbReference>
<evidence type="ECO:0000256" key="9">
    <source>
        <dbReference type="PROSITE-ProRule" id="PRU00076"/>
    </source>
</evidence>
<feature type="non-terminal residue" evidence="15">
    <location>
        <position position="2436"/>
    </location>
</feature>
<dbReference type="PROSITE" id="PS01186">
    <property type="entry name" value="EGF_2"/>
    <property type="match status" value="11"/>
</dbReference>
<evidence type="ECO:0000256" key="10">
    <source>
        <dbReference type="PROSITE-ProRule" id="PRU00134"/>
    </source>
</evidence>
<feature type="disulfide bond" evidence="9">
    <location>
        <begin position="1521"/>
        <end position="1530"/>
    </location>
</feature>
<dbReference type="Gene3D" id="2.170.270.10">
    <property type="entry name" value="SET domain"/>
    <property type="match status" value="1"/>
</dbReference>
<dbReference type="SUPFAM" id="SSF144232">
    <property type="entry name" value="HIT/MYND zinc finger-like"/>
    <property type="match status" value="1"/>
</dbReference>
<evidence type="ECO:0000259" key="13">
    <source>
        <dbReference type="PROSITE" id="PS50026"/>
    </source>
</evidence>
<evidence type="ECO:0000256" key="1">
    <source>
        <dbReference type="ARBA" id="ARBA00022536"/>
    </source>
</evidence>
<keyword evidence="12" id="KW-0812">Transmembrane</keyword>
<dbReference type="PANTHER" id="PTHR12916">
    <property type="entry name" value="CYTOCHROME C OXIDASE POLYPEPTIDE VIC-2"/>
    <property type="match status" value="1"/>
</dbReference>
<evidence type="ECO:0000256" key="6">
    <source>
        <dbReference type="ARBA" id="ARBA00022833"/>
    </source>
</evidence>
<feature type="disulfide bond" evidence="9">
    <location>
        <begin position="1581"/>
        <end position="1598"/>
    </location>
</feature>
<feature type="transmembrane region" description="Helical" evidence="12">
    <location>
        <begin position="1650"/>
        <end position="1672"/>
    </location>
</feature>
<keyword evidence="1 9" id="KW-0245">EGF-like domain</keyword>
<keyword evidence="5 10" id="KW-0863">Zinc-finger</keyword>
<feature type="domain" description="EGF-like" evidence="13">
    <location>
        <begin position="909"/>
        <end position="947"/>
    </location>
</feature>
<feature type="disulfide bond" evidence="9">
    <location>
        <begin position="1560"/>
        <end position="1569"/>
    </location>
</feature>